<dbReference type="Proteomes" id="UP000593567">
    <property type="component" value="Unassembled WGS sequence"/>
</dbReference>
<keyword evidence="2" id="KW-1185">Reference proteome</keyword>
<accession>A0A7J7J251</accession>
<dbReference type="AlphaFoldDB" id="A0A7J7J251"/>
<dbReference type="EMBL" id="VXIV02003210">
    <property type="protein sequence ID" value="KAF6019816.1"/>
    <property type="molecule type" value="Genomic_DNA"/>
</dbReference>
<organism evidence="1 2">
    <name type="scientific">Bugula neritina</name>
    <name type="common">Brown bryozoan</name>
    <name type="synonym">Sertularia neritina</name>
    <dbReference type="NCBI Taxonomy" id="10212"/>
    <lineage>
        <taxon>Eukaryota</taxon>
        <taxon>Metazoa</taxon>
        <taxon>Spiralia</taxon>
        <taxon>Lophotrochozoa</taxon>
        <taxon>Bryozoa</taxon>
        <taxon>Gymnolaemata</taxon>
        <taxon>Cheilostomatida</taxon>
        <taxon>Flustrina</taxon>
        <taxon>Buguloidea</taxon>
        <taxon>Bugulidae</taxon>
        <taxon>Bugula</taxon>
    </lineage>
</organism>
<evidence type="ECO:0000313" key="1">
    <source>
        <dbReference type="EMBL" id="KAF6019816.1"/>
    </source>
</evidence>
<evidence type="ECO:0000313" key="2">
    <source>
        <dbReference type="Proteomes" id="UP000593567"/>
    </source>
</evidence>
<reference evidence="1" key="1">
    <citation type="submission" date="2020-06" db="EMBL/GenBank/DDBJ databases">
        <title>Draft genome of Bugula neritina, a colonial animal packing powerful symbionts and potential medicines.</title>
        <authorList>
            <person name="Rayko M."/>
        </authorList>
    </citation>
    <scope>NUCLEOTIDE SEQUENCE [LARGE SCALE GENOMIC DNA]</scope>
    <source>
        <strain evidence="1">Kwan_BN1</strain>
    </source>
</reference>
<protein>
    <submittedName>
        <fullName evidence="1">Uncharacterized protein</fullName>
    </submittedName>
</protein>
<name>A0A7J7J251_BUGNE</name>
<proteinExistence type="predicted"/>
<comment type="caution">
    <text evidence="1">The sequence shown here is derived from an EMBL/GenBank/DDBJ whole genome shotgun (WGS) entry which is preliminary data.</text>
</comment>
<gene>
    <name evidence="1" type="ORF">EB796_021855</name>
</gene>
<sequence length="67" mass="8051">MQLMRKRGRLVTTLRKKWKRTDSQTTLDRKCFKVTYVGQRSSFSHLSLQNNPFLVHLKLLHKLYTLC</sequence>